<proteinExistence type="predicted"/>
<dbReference type="PROSITE" id="PS51017">
    <property type="entry name" value="CCT"/>
    <property type="match status" value="1"/>
</dbReference>
<reference evidence="6" key="2">
    <citation type="submission" date="2023-06" db="EMBL/GenBank/DDBJ databases">
        <authorList>
            <person name="Ma L."/>
            <person name="Liu K.-W."/>
            <person name="Li Z."/>
            <person name="Hsiao Y.-Y."/>
            <person name="Qi Y."/>
            <person name="Fu T."/>
            <person name="Tang G."/>
            <person name="Zhang D."/>
            <person name="Sun W.-H."/>
            <person name="Liu D.-K."/>
            <person name="Li Y."/>
            <person name="Chen G.-Z."/>
            <person name="Liu X.-D."/>
            <person name="Liao X.-Y."/>
            <person name="Jiang Y.-T."/>
            <person name="Yu X."/>
            <person name="Hao Y."/>
            <person name="Huang J."/>
            <person name="Zhao X.-W."/>
            <person name="Ke S."/>
            <person name="Chen Y.-Y."/>
            <person name="Wu W.-L."/>
            <person name="Hsu J.-L."/>
            <person name="Lin Y.-F."/>
            <person name="Huang M.-D."/>
            <person name="Li C.-Y."/>
            <person name="Huang L."/>
            <person name="Wang Z.-W."/>
            <person name="Zhao X."/>
            <person name="Zhong W.-Y."/>
            <person name="Peng D.-H."/>
            <person name="Ahmad S."/>
            <person name="Lan S."/>
            <person name="Zhang J.-S."/>
            <person name="Tsai W.-C."/>
            <person name="Van De Peer Y."/>
            <person name="Liu Z.-J."/>
        </authorList>
    </citation>
    <scope>NUCLEOTIDE SEQUENCE</scope>
    <source>
        <strain evidence="6">SCP</strain>
        <tissue evidence="6">Leaves</tissue>
    </source>
</reference>
<organism evidence="6 7">
    <name type="scientific">Acorus gramineus</name>
    <name type="common">Dwarf sweet flag</name>
    <dbReference type="NCBI Taxonomy" id="55184"/>
    <lineage>
        <taxon>Eukaryota</taxon>
        <taxon>Viridiplantae</taxon>
        <taxon>Streptophyta</taxon>
        <taxon>Embryophyta</taxon>
        <taxon>Tracheophyta</taxon>
        <taxon>Spermatophyta</taxon>
        <taxon>Magnoliopsida</taxon>
        <taxon>Liliopsida</taxon>
        <taxon>Acoraceae</taxon>
        <taxon>Acorus</taxon>
    </lineage>
</organism>
<keyword evidence="2 3" id="KW-0539">Nucleus</keyword>
<dbReference type="GO" id="GO:0003700">
    <property type="term" value="F:DNA-binding transcription factor activity"/>
    <property type="evidence" value="ECO:0007669"/>
    <property type="project" value="TreeGrafter"/>
</dbReference>
<dbReference type="InterPro" id="IPR010402">
    <property type="entry name" value="CCT_domain"/>
</dbReference>
<protein>
    <submittedName>
        <fullName evidence="6">Zinc finger protein CONSTANS-LIKE 5</fullName>
    </submittedName>
</protein>
<comment type="subcellular location">
    <subcellularLocation>
        <location evidence="1 3">Nucleus</location>
    </subcellularLocation>
</comment>
<reference evidence="6" key="1">
    <citation type="journal article" date="2023" name="Nat. Commun.">
        <title>Diploid and tetraploid genomes of Acorus and the evolution of monocots.</title>
        <authorList>
            <person name="Ma L."/>
            <person name="Liu K.W."/>
            <person name="Li Z."/>
            <person name="Hsiao Y.Y."/>
            <person name="Qi Y."/>
            <person name="Fu T."/>
            <person name="Tang G.D."/>
            <person name="Zhang D."/>
            <person name="Sun W.H."/>
            <person name="Liu D.K."/>
            <person name="Li Y."/>
            <person name="Chen G.Z."/>
            <person name="Liu X.D."/>
            <person name="Liao X.Y."/>
            <person name="Jiang Y.T."/>
            <person name="Yu X."/>
            <person name="Hao Y."/>
            <person name="Huang J."/>
            <person name="Zhao X.W."/>
            <person name="Ke S."/>
            <person name="Chen Y.Y."/>
            <person name="Wu W.L."/>
            <person name="Hsu J.L."/>
            <person name="Lin Y.F."/>
            <person name="Huang M.D."/>
            <person name="Li C.Y."/>
            <person name="Huang L."/>
            <person name="Wang Z.W."/>
            <person name="Zhao X."/>
            <person name="Zhong W.Y."/>
            <person name="Peng D.H."/>
            <person name="Ahmad S."/>
            <person name="Lan S."/>
            <person name="Zhang J.S."/>
            <person name="Tsai W.C."/>
            <person name="Van de Peer Y."/>
            <person name="Liu Z.J."/>
        </authorList>
    </citation>
    <scope>NUCLEOTIDE SEQUENCE</scope>
    <source>
        <strain evidence="6">SCP</strain>
    </source>
</reference>
<dbReference type="Pfam" id="PF06203">
    <property type="entry name" value="CCT"/>
    <property type="match status" value="1"/>
</dbReference>
<dbReference type="EMBL" id="JAUJYN010000005">
    <property type="protein sequence ID" value="KAK1270145.1"/>
    <property type="molecule type" value="Genomic_DNA"/>
</dbReference>
<dbReference type="Proteomes" id="UP001179952">
    <property type="component" value="Unassembled WGS sequence"/>
</dbReference>
<comment type="caution">
    <text evidence="6">The sequence shown here is derived from an EMBL/GenBank/DDBJ whole genome shotgun (WGS) entry which is preliminary data.</text>
</comment>
<feature type="domain" description="CCT" evidence="5">
    <location>
        <begin position="187"/>
        <end position="229"/>
    </location>
</feature>
<feature type="compositionally biased region" description="Polar residues" evidence="4">
    <location>
        <begin position="164"/>
        <end position="177"/>
    </location>
</feature>
<keyword evidence="7" id="KW-1185">Reference proteome</keyword>
<evidence type="ECO:0000259" key="5">
    <source>
        <dbReference type="PROSITE" id="PS51017"/>
    </source>
</evidence>
<gene>
    <name evidence="6" type="ORF">QJS04_geneDACA014684</name>
</gene>
<evidence type="ECO:0000256" key="2">
    <source>
        <dbReference type="ARBA" id="ARBA00023242"/>
    </source>
</evidence>
<dbReference type="PANTHER" id="PTHR31319:SF114">
    <property type="entry name" value="OS12G0262400 PROTEIN"/>
    <property type="match status" value="1"/>
</dbReference>
<dbReference type="GO" id="GO:0005634">
    <property type="term" value="C:nucleus"/>
    <property type="evidence" value="ECO:0007669"/>
    <property type="project" value="UniProtKB-SubCell"/>
</dbReference>
<evidence type="ECO:0000256" key="4">
    <source>
        <dbReference type="SAM" id="MobiDB-lite"/>
    </source>
</evidence>
<feature type="region of interest" description="Disordered" evidence="4">
    <location>
        <begin position="164"/>
        <end position="184"/>
    </location>
</feature>
<dbReference type="GO" id="GO:0009909">
    <property type="term" value="P:regulation of flower development"/>
    <property type="evidence" value="ECO:0007669"/>
    <property type="project" value="InterPro"/>
</dbReference>
<dbReference type="PANTHER" id="PTHR31319">
    <property type="entry name" value="ZINC FINGER PROTEIN CONSTANS-LIKE 4"/>
    <property type="match status" value="1"/>
</dbReference>
<dbReference type="AlphaFoldDB" id="A0AAV9B152"/>
<sequence>MPLSLSFYKEHHNLSPHNKSLFSPPPTLSIPHPHTQKIPSQKYPSTTAMYNCFHDNFPPFPSSSASATSDDNQGYHFYSQTLPEFSTAQHETVDYEDNVHSCYNHYVCPIEEGAFSSLPSHLERSSSTLEFPPQHVFPSEEHDSMRRALSAGDLHQRMNSLQLGRSNSESPVANESSRVGRYSAEERRERIERYRTKRNQRNFHKKITYACRKTLADSRPRVRGRFARNGEMGESSQSEWRQMDEEDSCCYKEEEWMSLLEMYSNSVP</sequence>
<name>A0AAV9B152_ACOGR</name>
<evidence type="ECO:0000313" key="7">
    <source>
        <dbReference type="Proteomes" id="UP001179952"/>
    </source>
</evidence>
<accession>A0AAV9B152</accession>
<dbReference type="InterPro" id="IPR045281">
    <property type="entry name" value="CONSTANS-like"/>
</dbReference>
<evidence type="ECO:0000313" key="6">
    <source>
        <dbReference type="EMBL" id="KAK1270145.1"/>
    </source>
</evidence>
<evidence type="ECO:0000256" key="3">
    <source>
        <dbReference type="PROSITE-ProRule" id="PRU00357"/>
    </source>
</evidence>
<evidence type="ECO:0000256" key="1">
    <source>
        <dbReference type="ARBA" id="ARBA00004123"/>
    </source>
</evidence>